<dbReference type="Gene3D" id="3.40.50.720">
    <property type="entry name" value="NAD(P)-binding Rossmann-like Domain"/>
    <property type="match status" value="1"/>
</dbReference>
<gene>
    <name evidence="3" type="ORF">LCGC14_2068650</name>
</gene>
<feature type="non-terminal residue" evidence="3">
    <location>
        <position position="1"/>
    </location>
</feature>
<comment type="caution">
    <text evidence="3">The sequence shown here is derived from an EMBL/GenBank/DDBJ whole genome shotgun (WGS) entry which is preliminary data.</text>
</comment>
<comment type="similarity">
    <text evidence="1">Belongs to the NAD(P)-dependent epimerase/dehydratase family.</text>
</comment>
<dbReference type="AlphaFoldDB" id="A0A0F9GXG3"/>
<protein>
    <recommendedName>
        <fullName evidence="2">NAD-dependent epimerase/dehydratase domain-containing protein</fullName>
    </recommendedName>
</protein>
<name>A0A0F9GXG3_9ZZZZ</name>
<dbReference type="EMBL" id="LAZR01024769">
    <property type="protein sequence ID" value="KKL74060.1"/>
    <property type="molecule type" value="Genomic_DNA"/>
</dbReference>
<dbReference type="PANTHER" id="PTHR43000">
    <property type="entry name" value="DTDP-D-GLUCOSE 4,6-DEHYDRATASE-RELATED"/>
    <property type="match status" value="1"/>
</dbReference>
<sequence length="170" mass="19101">PESHYGLSKWAGEQYCKLYHKLYGLNVVIARPFSVYGPRQRTIGVIPKFIKQTIEAKPMTIEGTGTQSRAFTYVDDFVEALLLLNEKGVSGEAYNIASDHSYSILTLHKMIADLLGDYGVETIPRKKGDLNHINPSTEKIKALGWEPKTPISIGIRKTSEWVKKHLVTRA</sequence>
<reference evidence="3" key="1">
    <citation type="journal article" date="2015" name="Nature">
        <title>Complex archaea that bridge the gap between prokaryotes and eukaryotes.</title>
        <authorList>
            <person name="Spang A."/>
            <person name="Saw J.H."/>
            <person name="Jorgensen S.L."/>
            <person name="Zaremba-Niedzwiedzka K."/>
            <person name="Martijn J."/>
            <person name="Lind A.E."/>
            <person name="van Eijk R."/>
            <person name="Schleper C."/>
            <person name="Guy L."/>
            <person name="Ettema T.J."/>
        </authorList>
    </citation>
    <scope>NUCLEOTIDE SEQUENCE</scope>
</reference>
<proteinExistence type="inferred from homology"/>
<dbReference type="SUPFAM" id="SSF51735">
    <property type="entry name" value="NAD(P)-binding Rossmann-fold domains"/>
    <property type="match status" value="1"/>
</dbReference>
<organism evidence="3">
    <name type="scientific">marine sediment metagenome</name>
    <dbReference type="NCBI Taxonomy" id="412755"/>
    <lineage>
        <taxon>unclassified sequences</taxon>
        <taxon>metagenomes</taxon>
        <taxon>ecological metagenomes</taxon>
    </lineage>
</organism>
<dbReference type="InterPro" id="IPR036291">
    <property type="entry name" value="NAD(P)-bd_dom_sf"/>
</dbReference>
<evidence type="ECO:0000259" key="2">
    <source>
        <dbReference type="Pfam" id="PF01370"/>
    </source>
</evidence>
<dbReference type="InterPro" id="IPR001509">
    <property type="entry name" value="Epimerase_deHydtase"/>
</dbReference>
<evidence type="ECO:0000256" key="1">
    <source>
        <dbReference type="ARBA" id="ARBA00007637"/>
    </source>
</evidence>
<accession>A0A0F9GXG3</accession>
<evidence type="ECO:0000313" key="3">
    <source>
        <dbReference type="EMBL" id="KKL74060.1"/>
    </source>
</evidence>
<dbReference type="Pfam" id="PF01370">
    <property type="entry name" value="Epimerase"/>
    <property type="match status" value="1"/>
</dbReference>
<feature type="domain" description="NAD-dependent epimerase/dehydratase" evidence="2">
    <location>
        <begin position="1"/>
        <end position="97"/>
    </location>
</feature>
<dbReference type="Gene3D" id="3.90.25.10">
    <property type="entry name" value="UDP-galactose 4-epimerase, domain 1"/>
    <property type="match status" value="1"/>
</dbReference>